<name>A0A402DQT2_9CELL</name>
<evidence type="ECO:0000256" key="2">
    <source>
        <dbReference type="ARBA" id="ARBA00022692"/>
    </source>
</evidence>
<keyword evidence="5 7" id="KW-0811">Translocation</keyword>
<reference evidence="8 9" key="1">
    <citation type="submission" date="2019-01" db="EMBL/GenBank/DDBJ databases">
        <title>Draft genome sequence of Cellulomonas takizawaensis strain TKZ-21.</title>
        <authorList>
            <person name="Yamamura H."/>
            <person name="Hayashi T."/>
            <person name="Hamada M."/>
            <person name="Serisawa Y."/>
            <person name="Matsuyama K."/>
            <person name="Nakagawa Y."/>
            <person name="Otoguro M."/>
            <person name="Yanagida F."/>
            <person name="Hayakawa M."/>
        </authorList>
    </citation>
    <scope>NUCLEOTIDE SEQUENCE [LARGE SCALE GENOMIC DNA]</scope>
    <source>
        <strain evidence="8 9">NBRC12680</strain>
    </source>
</reference>
<dbReference type="AlphaFoldDB" id="A0A402DQT2"/>
<dbReference type="PANTHER" id="PTHR30371:SF0">
    <property type="entry name" value="SEC-INDEPENDENT PROTEIN TRANSLOCASE PROTEIN TATC, CHLOROPLASTIC-RELATED"/>
    <property type="match status" value="1"/>
</dbReference>
<evidence type="ECO:0000256" key="7">
    <source>
        <dbReference type="HAMAP-Rule" id="MF_00902"/>
    </source>
</evidence>
<dbReference type="InterPro" id="IPR002033">
    <property type="entry name" value="TatC"/>
</dbReference>
<keyword evidence="7" id="KW-1003">Cell membrane</keyword>
<sequence length="275" mass="30057">MSTSRRGRDAGGRMPLRAHLLELRKRLVLASIGIVAGAVLAWVFYDPVFEAIQRPLEMAATTRDELVTLNFAGVAAPFDMRVKVTVFLGVILSSPWWLYQLWAFITPGLTRRERGYAFGFLGAAVPLFLGGALLAWYVLPHAVGLLIEFTPEGASNLVDAQTYLGFVMRVMLVFGLAFLLPVVMVALNFAGLGTAATWRKGWRWAVMVAFTFSAIMTPTPDAITMIAVAIPICLLYAGALVICTVHDRRVDRRRVAAGLPRLDGTFPDDADKATA</sequence>
<dbReference type="PRINTS" id="PR01840">
    <property type="entry name" value="TATCFAMILY"/>
</dbReference>
<keyword evidence="4 7" id="KW-1133">Transmembrane helix</keyword>
<feature type="transmembrane region" description="Helical" evidence="7">
    <location>
        <begin position="117"/>
        <end position="139"/>
    </location>
</feature>
<proteinExistence type="inferred from homology"/>
<dbReference type="GO" id="GO:0065002">
    <property type="term" value="P:intracellular protein transmembrane transport"/>
    <property type="evidence" value="ECO:0007669"/>
    <property type="project" value="TreeGrafter"/>
</dbReference>
<keyword evidence="9" id="KW-1185">Reference proteome</keyword>
<dbReference type="GO" id="GO:0043953">
    <property type="term" value="P:protein transport by the Tat complex"/>
    <property type="evidence" value="ECO:0007669"/>
    <property type="project" value="UniProtKB-UniRule"/>
</dbReference>
<comment type="subunit">
    <text evidence="7">The Tat system comprises two distinct complexes: a TatABC complex, containing multiple copies of TatA, TatB and TatC subunits, and a separate TatA complex, containing only TatA subunits. Substrates initially bind to the TatABC complex, which probably triggers association of the separate TatA complex to form the active translocon.</text>
</comment>
<dbReference type="GO" id="GO:0033281">
    <property type="term" value="C:TAT protein transport complex"/>
    <property type="evidence" value="ECO:0007669"/>
    <property type="project" value="UniProtKB-UniRule"/>
</dbReference>
<keyword evidence="7" id="KW-0813">Transport</keyword>
<dbReference type="HAMAP" id="MF_00902">
    <property type="entry name" value="TatC"/>
    <property type="match status" value="1"/>
</dbReference>
<evidence type="ECO:0000256" key="1">
    <source>
        <dbReference type="ARBA" id="ARBA00004141"/>
    </source>
</evidence>
<dbReference type="NCBIfam" id="TIGR00945">
    <property type="entry name" value="tatC"/>
    <property type="match status" value="1"/>
</dbReference>
<dbReference type="GO" id="GO:0009977">
    <property type="term" value="F:proton motive force dependent protein transmembrane transporter activity"/>
    <property type="evidence" value="ECO:0007669"/>
    <property type="project" value="TreeGrafter"/>
</dbReference>
<comment type="subcellular location">
    <subcellularLocation>
        <location evidence="7">Cell membrane</location>
        <topology evidence="7">Multi-pass membrane protein</topology>
    </subcellularLocation>
    <subcellularLocation>
        <location evidence="1">Membrane</location>
        <topology evidence="1">Multi-pass membrane protein</topology>
    </subcellularLocation>
</comment>
<evidence type="ECO:0000256" key="6">
    <source>
        <dbReference type="ARBA" id="ARBA00023136"/>
    </source>
</evidence>
<feature type="transmembrane region" description="Helical" evidence="7">
    <location>
        <begin position="201"/>
        <end position="217"/>
    </location>
</feature>
<organism evidence="8 9">
    <name type="scientific">Cellulomonas biazotea</name>
    <dbReference type="NCBI Taxonomy" id="1709"/>
    <lineage>
        <taxon>Bacteria</taxon>
        <taxon>Bacillati</taxon>
        <taxon>Actinomycetota</taxon>
        <taxon>Actinomycetes</taxon>
        <taxon>Micrococcales</taxon>
        <taxon>Cellulomonadaceae</taxon>
        <taxon>Cellulomonas</taxon>
    </lineage>
</organism>
<feature type="transmembrane region" description="Helical" evidence="7">
    <location>
        <begin position="27"/>
        <end position="45"/>
    </location>
</feature>
<feature type="transmembrane region" description="Helical" evidence="7">
    <location>
        <begin position="84"/>
        <end position="105"/>
    </location>
</feature>
<protein>
    <recommendedName>
        <fullName evidence="7">Sec-independent protein translocase protein TatC</fullName>
    </recommendedName>
</protein>
<dbReference type="PANTHER" id="PTHR30371">
    <property type="entry name" value="SEC-INDEPENDENT PROTEIN TRANSLOCASE PROTEIN TATC"/>
    <property type="match status" value="1"/>
</dbReference>
<comment type="similarity">
    <text evidence="7">Belongs to the TatC family.</text>
</comment>
<keyword evidence="2 7" id="KW-0812">Transmembrane</keyword>
<dbReference type="Pfam" id="PF00902">
    <property type="entry name" value="TatC"/>
    <property type="match status" value="1"/>
</dbReference>
<evidence type="ECO:0000256" key="4">
    <source>
        <dbReference type="ARBA" id="ARBA00022989"/>
    </source>
</evidence>
<gene>
    <name evidence="7 8" type="primary">tatC</name>
    <name evidence="8" type="ORF">CBZ_15120</name>
</gene>
<feature type="transmembrane region" description="Helical" evidence="7">
    <location>
        <begin position="223"/>
        <end position="245"/>
    </location>
</feature>
<feature type="transmembrane region" description="Helical" evidence="7">
    <location>
        <begin position="166"/>
        <end position="189"/>
    </location>
</feature>
<keyword evidence="3 7" id="KW-0653">Protein transport</keyword>
<comment type="caution">
    <text evidence="8">The sequence shown here is derived from an EMBL/GenBank/DDBJ whole genome shotgun (WGS) entry which is preliminary data.</text>
</comment>
<accession>A0A402DQT2</accession>
<dbReference type="Proteomes" id="UP000289954">
    <property type="component" value="Unassembled WGS sequence"/>
</dbReference>
<keyword evidence="6 7" id="KW-0472">Membrane</keyword>
<evidence type="ECO:0000313" key="8">
    <source>
        <dbReference type="EMBL" id="GCE76456.1"/>
    </source>
</evidence>
<dbReference type="EMBL" id="BIMR01000100">
    <property type="protein sequence ID" value="GCE76456.1"/>
    <property type="molecule type" value="Genomic_DNA"/>
</dbReference>
<evidence type="ECO:0000256" key="3">
    <source>
        <dbReference type="ARBA" id="ARBA00022927"/>
    </source>
</evidence>
<evidence type="ECO:0000256" key="5">
    <source>
        <dbReference type="ARBA" id="ARBA00023010"/>
    </source>
</evidence>
<comment type="function">
    <text evidence="7">Part of the twin-arginine translocation (Tat) system that transports large folded proteins containing a characteristic twin-arginine motif in their signal peptide across membranes. Together with TatB, TatC is part of a receptor directly interacting with Tat signal peptides.</text>
</comment>
<evidence type="ECO:0000313" key="9">
    <source>
        <dbReference type="Proteomes" id="UP000289954"/>
    </source>
</evidence>